<reference evidence="1 2" key="1">
    <citation type="submission" date="2024-01" db="EMBL/GenBank/DDBJ databases">
        <title>The genomes of 5 underutilized Papilionoideae crops provide insights into root nodulation and disease resistanc.</title>
        <authorList>
            <person name="Jiang F."/>
        </authorList>
    </citation>
    <scope>NUCLEOTIDE SEQUENCE [LARGE SCALE GENOMIC DNA]</scope>
    <source>
        <strain evidence="1">LVBAO_FW01</strain>
        <tissue evidence="1">Leaves</tissue>
    </source>
</reference>
<sequence length="278" mass="31070">MNQFWCRRRSWSGLVYFLVLKPPRQFLYKNLQLGGRTAASIADFIDVIQVLVDHPIEYRAGHWSQSKRQKAVGMKDDTDGSHLEFKAPSVEGIAGHLKDATDAVNQTLEVHAAIVGLYEVMGNNNDLILTSAASRINKIRQTMPKTHVAKLRCLLATTICRKPMVIDLKFCISGCHGSLVTAFNLQNHFTIEVLHSSNNGPLVDLLEKENRYHINPAVTLSLFVTRNKRPQGTGHEVAGEYDVYVSLPLGLDAPQGTSHISQYWKENAVLVTHHPLEP</sequence>
<protein>
    <submittedName>
        <fullName evidence="1">Uncharacterized protein</fullName>
    </submittedName>
</protein>
<organism evidence="1 2">
    <name type="scientific">Canavalia gladiata</name>
    <name type="common">Sword bean</name>
    <name type="synonym">Dolichos gladiatus</name>
    <dbReference type="NCBI Taxonomy" id="3824"/>
    <lineage>
        <taxon>Eukaryota</taxon>
        <taxon>Viridiplantae</taxon>
        <taxon>Streptophyta</taxon>
        <taxon>Embryophyta</taxon>
        <taxon>Tracheophyta</taxon>
        <taxon>Spermatophyta</taxon>
        <taxon>Magnoliopsida</taxon>
        <taxon>eudicotyledons</taxon>
        <taxon>Gunneridae</taxon>
        <taxon>Pentapetalae</taxon>
        <taxon>rosids</taxon>
        <taxon>fabids</taxon>
        <taxon>Fabales</taxon>
        <taxon>Fabaceae</taxon>
        <taxon>Papilionoideae</taxon>
        <taxon>50 kb inversion clade</taxon>
        <taxon>NPAAA clade</taxon>
        <taxon>indigoferoid/millettioid clade</taxon>
        <taxon>Phaseoleae</taxon>
        <taxon>Canavalia</taxon>
    </lineage>
</organism>
<dbReference type="AlphaFoldDB" id="A0AAN9JXD0"/>
<accession>A0AAN9JXD0</accession>
<gene>
    <name evidence="1" type="ORF">VNO77_43942</name>
</gene>
<dbReference type="PROSITE" id="PS00221">
    <property type="entry name" value="MIP"/>
    <property type="match status" value="1"/>
</dbReference>
<dbReference type="EMBL" id="JAYMYQ010000011">
    <property type="protein sequence ID" value="KAK7306028.1"/>
    <property type="molecule type" value="Genomic_DNA"/>
</dbReference>
<keyword evidence="2" id="KW-1185">Reference proteome</keyword>
<proteinExistence type="predicted"/>
<dbReference type="InterPro" id="IPR022357">
    <property type="entry name" value="MIP_CS"/>
</dbReference>
<dbReference type="Proteomes" id="UP001367508">
    <property type="component" value="Unassembled WGS sequence"/>
</dbReference>
<evidence type="ECO:0000313" key="1">
    <source>
        <dbReference type="EMBL" id="KAK7306028.1"/>
    </source>
</evidence>
<evidence type="ECO:0000313" key="2">
    <source>
        <dbReference type="Proteomes" id="UP001367508"/>
    </source>
</evidence>
<name>A0AAN9JXD0_CANGL</name>
<comment type="caution">
    <text evidence="1">The sequence shown here is derived from an EMBL/GenBank/DDBJ whole genome shotgun (WGS) entry which is preliminary data.</text>
</comment>